<evidence type="ECO:0000256" key="1">
    <source>
        <dbReference type="SAM" id="SignalP"/>
    </source>
</evidence>
<organism evidence="2 3">
    <name type="scientific">Penicillium angulare</name>
    <dbReference type="NCBI Taxonomy" id="116970"/>
    <lineage>
        <taxon>Eukaryota</taxon>
        <taxon>Fungi</taxon>
        <taxon>Dikarya</taxon>
        <taxon>Ascomycota</taxon>
        <taxon>Pezizomycotina</taxon>
        <taxon>Eurotiomycetes</taxon>
        <taxon>Eurotiomycetidae</taxon>
        <taxon>Eurotiales</taxon>
        <taxon>Aspergillaceae</taxon>
        <taxon>Penicillium</taxon>
    </lineage>
</organism>
<dbReference type="OrthoDB" id="43744at2759"/>
<dbReference type="Pfam" id="PF07676">
    <property type="entry name" value="PD40"/>
    <property type="match status" value="5"/>
</dbReference>
<keyword evidence="1" id="KW-0732">Signal</keyword>
<dbReference type="Proteomes" id="UP001149165">
    <property type="component" value="Unassembled WGS sequence"/>
</dbReference>
<feature type="chain" id="PRO_5040854217" evidence="1">
    <location>
        <begin position="22"/>
        <end position="672"/>
    </location>
</feature>
<sequence>MRLQSALLHLSALDSISTVAGCPFSSAKAAIWGTRDSPPVKRFTKATDSKKGVFFHNRIAPVTQTLYIANSDATGERKLLGEHASNLDYHASFSPDGEWIVFTSERNGDGNADLYRIRTNGTDLEELIATSAIEDSGVISPDGNSLAYVSSANGRIANIWVMDLKTKKAHNLTDTALTKSRPNYPRGNFMPAWSPDGEWIAFSSDRNTDWYLGNATGWEHIQETSIYAIRPNGTDFHQVASKSGYALGSPKWSWDGKRIVYYEMTRQNTWYVHQPSISGGSDVVSVDFATRKDRQVHVSVEGYAINPSYVSGDNNIGYLIKDGSWAGINYTQYDQGHQWLGNNPEIIAPPLRQAAWNANGTQVVYQRDDWHIRADETKLYSWDKDWEYRFMDMMPQFNNATKMMTFSQKQNGNTAIVKQKVDGSDYSVVFDPYETNDPAISAWGITTGNAGCQQPSFTADGEWITFSLGWWFQNRTNTAANVFRVRSNGSDWEQLTGLDNDLAELNSGYSSFSPDGSKVVYRVMGPSHRGLRMYDIKEKRYTNLTTGWDNMPGWSPDGERIVFTRRNNATSEDTITPWDPYDVWTIHPDGTNLKQVTTALGNDGHAVWANDGRILFSTSRYGFRGESANYDNTFQPYGVTMVMNADGTEQKPMTDSLWEDAMPQFAWNDELN</sequence>
<dbReference type="AlphaFoldDB" id="A0A9W9FWF5"/>
<feature type="signal peptide" evidence="1">
    <location>
        <begin position="1"/>
        <end position="21"/>
    </location>
</feature>
<dbReference type="EMBL" id="JAPQKH010000003">
    <property type="protein sequence ID" value="KAJ5107270.1"/>
    <property type="molecule type" value="Genomic_DNA"/>
</dbReference>
<proteinExistence type="predicted"/>
<dbReference type="SUPFAM" id="SSF82171">
    <property type="entry name" value="DPP6 N-terminal domain-like"/>
    <property type="match status" value="1"/>
</dbReference>
<dbReference type="PANTHER" id="PTHR32161:SF8">
    <property type="entry name" value="DPP6 N-TERMINAL DOMAIN-LIKE PROTEIN"/>
    <property type="match status" value="1"/>
</dbReference>
<keyword evidence="3" id="KW-1185">Reference proteome</keyword>
<reference evidence="2" key="1">
    <citation type="submission" date="2022-11" db="EMBL/GenBank/DDBJ databases">
        <authorList>
            <person name="Petersen C."/>
        </authorList>
    </citation>
    <scope>NUCLEOTIDE SEQUENCE</scope>
    <source>
        <strain evidence="2">IBT 30069</strain>
    </source>
</reference>
<dbReference type="InterPro" id="IPR011042">
    <property type="entry name" value="6-blade_b-propeller_TolB-like"/>
</dbReference>
<dbReference type="InterPro" id="IPR011659">
    <property type="entry name" value="WD40"/>
</dbReference>
<accession>A0A9W9FWF5</accession>
<dbReference type="PANTHER" id="PTHR32161">
    <property type="entry name" value="DPP6 N-TERMINAL DOMAIN-LIKE PROTEIN"/>
    <property type="match status" value="1"/>
</dbReference>
<protein>
    <submittedName>
        <fullName evidence="2">Uncharacterized protein</fullName>
    </submittedName>
</protein>
<evidence type="ECO:0000313" key="2">
    <source>
        <dbReference type="EMBL" id="KAJ5107270.1"/>
    </source>
</evidence>
<reference evidence="2" key="2">
    <citation type="journal article" date="2023" name="IMA Fungus">
        <title>Comparative genomic study of the Penicillium genus elucidates a diverse pangenome and 15 lateral gene transfer events.</title>
        <authorList>
            <person name="Petersen C."/>
            <person name="Sorensen T."/>
            <person name="Nielsen M.R."/>
            <person name="Sondergaard T.E."/>
            <person name="Sorensen J.L."/>
            <person name="Fitzpatrick D.A."/>
            <person name="Frisvad J.C."/>
            <person name="Nielsen K.L."/>
        </authorList>
    </citation>
    <scope>NUCLEOTIDE SEQUENCE</scope>
    <source>
        <strain evidence="2">IBT 30069</strain>
    </source>
</reference>
<evidence type="ECO:0000313" key="3">
    <source>
        <dbReference type="Proteomes" id="UP001149165"/>
    </source>
</evidence>
<dbReference type="Gene3D" id="2.120.10.30">
    <property type="entry name" value="TolB, C-terminal domain"/>
    <property type="match status" value="3"/>
</dbReference>
<comment type="caution">
    <text evidence="2">The sequence shown here is derived from an EMBL/GenBank/DDBJ whole genome shotgun (WGS) entry which is preliminary data.</text>
</comment>
<gene>
    <name evidence="2" type="ORF">N7456_003945</name>
</gene>
<name>A0A9W9FWF5_9EURO</name>
<dbReference type="SUPFAM" id="SSF69304">
    <property type="entry name" value="Tricorn protease N-terminal domain"/>
    <property type="match status" value="1"/>
</dbReference>